<dbReference type="GO" id="GO:0003735">
    <property type="term" value="F:structural constituent of ribosome"/>
    <property type="evidence" value="ECO:0007669"/>
    <property type="project" value="InterPro"/>
</dbReference>
<evidence type="ECO:0000313" key="10">
    <source>
        <dbReference type="Proteomes" id="UP000076078"/>
    </source>
</evidence>
<dbReference type="PANTHER" id="PTHR11229">
    <property type="entry name" value="50S RIBOSOMAL PROTEIN L3"/>
    <property type="match status" value="1"/>
</dbReference>
<reference evidence="9 10" key="1">
    <citation type="submission" date="2015-12" db="EMBL/GenBank/DDBJ databases">
        <title>Dictyostelia acquired genes for synthesis and detection of signals that induce cell-type specialization by lateral gene transfer from prokaryotes.</title>
        <authorList>
            <person name="Gloeckner G."/>
            <person name="Schaap P."/>
        </authorList>
    </citation>
    <scope>NUCLEOTIDE SEQUENCE [LARGE SCALE GENOMIC DNA]</scope>
    <source>
        <strain evidence="9 10">TK</strain>
    </source>
</reference>
<dbReference type="GO" id="GO:0006412">
    <property type="term" value="P:translation"/>
    <property type="evidence" value="ECO:0007669"/>
    <property type="project" value="InterPro"/>
</dbReference>
<dbReference type="GO" id="GO:0005762">
    <property type="term" value="C:mitochondrial large ribosomal subunit"/>
    <property type="evidence" value="ECO:0007669"/>
    <property type="project" value="TreeGrafter"/>
</dbReference>
<dbReference type="FunFam" id="3.30.160.810:FF:000001">
    <property type="entry name" value="50S ribosomal protein L3"/>
    <property type="match status" value="1"/>
</dbReference>
<dbReference type="HAMAP" id="MF_01325_B">
    <property type="entry name" value="Ribosomal_uL3_B"/>
    <property type="match status" value="1"/>
</dbReference>
<dbReference type="Gene3D" id="2.40.30.10">
    <property type="entry name" value="Translation factors"/>
    <property type="match status" value="1"/>
</dbReference>
<keyword evidence="6 8" id="KW-0687">Ribonucleoprotein</keyword>
<dbReference type="EMBL" id="LODT01000049">
    <property type="protein sequence ID" value="KYQ88660.1"/>
    <property type="molecule type" value="Genomic_DNA"/>
</dbReference>
<protein>
    <recommendedName>
        <fullName evidence="7">Large ribosomal subunit protein uL3m</fullName>
    </recommendedName>
</protein>
<keyword evidence="10" id="KW-1185">Reference proteome</keyword>
<dbReference type="AlphaFoldDB" id="A0A151Z3X0"/>
<evidence type="ECO:0000256" key="8">
    <source>
        <dbReference type="RuleBase" id="RU003905"/>
    </source>
</evidence>
<comment type="similarity">
    <text evidence="2 8">Belongs to the universal ribosomal protein uL3 family.</text>
</comment>
<dbReference type="STRING" id="361077.A0A151Z3X0"/>
<keyword evidence="3" id="KW-0809">Transit peptide</keyword>
<comment type="subcellular location">
    <subcellularLocation>
        <location evidence="1">Mitochondrion</location>
    </subcellularLocation>
</comment>
<keyword evidence="4 8" id="KW-0689">Ribosomal protein</keyword>
<sequence>MNNLFRRNIFQINEMMMGRKRGIAGSLYIPKPSFGQKLQEAPFLRDTKSGWTHLTHRVGAIGKKIGMVTTYIDGIQYPATVIQIPSNQVTQIKRLVNDGVDSVQIGADEIRLKNVNKQQQGHFAKIDVAPKRVLMEFPVTRNALKNLNVGTTISAKHFVPGQLINVQGISKGKGFAGAMKRWNFRGQPATHGVSRTHRSIGSTGCRQTPGRVFKGKKMPGRLGGEKCTEQNLQVIRINTEMNCIMVKGAVPGGKNGYLRLTDSRSNKWKSAPPFPTYFTQPGEMEEELVISKTGQVVVESSYPTPIQPKLLTTQEYEDIMQKNRQRHQDQLLKIEKKQEENSI</sequence>
<dbReference type="FunCoup" id="A0A151Z3X0">
    <property type="interactions" value="457"/>
</dbReference>
<evidence type="ECO:0000256" key="5">
    <source>
        <dbReference type="ARBA" id="ARBA00023128"/>
    </source>
</evidence>
<dbReference type="PROSITE" id="PS00474">
    <property type="entry name" value="RIBOSOMAL_L3"/>
    <property type="match status" value="1"/>
</dbReference>
<dbReference type="SUPFAM" id="SSF50447">
    <property type="entry name" value="Translation proteins"/>
    <property type="match status" value="1"/>
</dbReference>
<evidence type="ECO:0000256" key="4">
    <source>
        <dbReference type="ARBA" id="ARBA00022980"/>
    </source>
</evidence>
<dbReference type="NCBIfam" id="TIGR03625">
    <property type="entry name" value="L3_bact"/>
    <property type="match status" value="1"/>
</dbReference>
<evidence type="ECO:0000256" key="3">
    <source>
        <dbReference type="ARBA" id="ARBA00022946"/>
    </source>
</evidence>
<dbReference type="InterPro" id="IPR019927">
    <property type="entry name" value="Ribosomal_uL3_bac/org-type"/>
</dbReference>
<keyword evidence="5" id="KW-0496">Mitochondrion</keyword>
<evidence type="ECO:0000256" key="7">
    <source>
        <dbReference type="ARBA" id="ARBA00035209"/>
    </source>
</evidence>
<accession>A0A151Z3X0</accession>
<evidence type="ECO:0000256" key="6">
    <source>
        <dbReference type="ARBA" id="ARBA00023274"/>
    </source>
</evidence>
<dbReference type="InterPro" id="IPR000597">
    <property type="entry name" value="Ribosomal_uL3"/>
</dbReference>
<dbReference type="InParanoid" id="A0A151Z3X0"/>
<dbReference type="FunFam" id="2.40.30.10:FF:000004">
    <property type="entry name" value="50S ribosomal protein L3"/>
    <property type="match status" value="1"/>
</dbReference>
<dbReference type="Proteomes" id="UP000076078">
    <property type="component" value="Unassembled WGS sequence"/>
</dbReference>
<name>A0A151Z3X0_TIELA</name>
<gene>
    <name evidence="9" type="ORF">DLAC_10836</name>
</gene>
<dbReference type="Gene3D" id="3.30.160.810">
    <property type="match status" value="1"/>
</dbReference>
<evidence type="ECO:0000313" key="9">
    <source>
        <dbReference type="EMBL" id="KYQ88660.1"/>
    </source>
</evidence>
<evidence type="ECO:0000256" key="2">
    <source>
        <dbReference type="ARBA" id="ARBA00006540"/>
    </source>
</evidence>
<evidence type="ECO:0000256" key="1">
    <source>
        <dbReference type="ARBA" id="ARBA00004173"/>
    </source>
</evidence>
<dbReference type="PANTHER" id="PTHR11229:SF8">
    <property type="entry name" value="LARGE RIBOSOMAL SUBUNIT PROTEIN UL3M"/>
    <property type="match status" value="1"/>
</dbReference>
<dbReference type="InterPro" id="IPR019926">
    <property type="entry name" value="Ribosomal_uL3_CS"/>
</dbReference>
<dbReference type="OrthoDB" id="274683at2759"/>
<dbReference type="InterPro" id="IPR009000">
    <property type="entry name" value="Transl_B-barrel_sf"/>
</dbReference>
<organism evidence="9 10">
    <name type="scientific">Tieghemostelium lacteum</name>
    <name type="common">Slime mold</name>
    <name type="synonym">Dictyostelium lacteum</name>
    <dbReference type="NCBI Taxonomy" id="361077"/>
    <lineage>
        <taxon>Eukaryota</taxon>
        <taxon>Amoebozoa</taxon>
        <taxon>Evosea</taxon>
        <taxon>Eumycetozoa</taxon>
        <taxon>Dictyostelia</taxon>
        <taxon>Dictyosteliales</taxon>
        <taxon>Raperosteliaceae</taxon>
        <taxon>Tieghemostelium</taxon>
    </lineage>
</organism>
<proteinExistence type="inferred from homology"/>
<comment type="caution">
    <text evidence="9">The sequence shown here is derived from an EMBL/GenBank/DDBJ whole genome shotgun (WGS) entry which is preliminary data.</text>
</comment>
<dbReference type="OMA" id="IGIYPMW"/>
<dbReference type="Pfam" id="PF00297">
    <property type="entry name" value="Ribosomal_L3"/>
    <property type="match status" value="1"/>
</dbReference>